<dbReference type="RefSeq" id="WP_305025102.1">
    <property type="nucleotide sequence ID" value="NZ_JAUQTB010000010.1"/>
</dbReference>
<feature type="transmembrane region" description="Helical" evidence="1">
    <location>
        <begin position="21"/>
        <end position="43"/>
    </location>
</feature>
<keyword evidence="1" id="KW-1133">Transmembrane helix</keyword>
<comment type="caution">
    <text evidence="2">The sequence shown here is derived from an EMBL/GenBank/DDBJ whole genome shotgun (WGS) entry which is preliminary data.</text>
</comment>
<accession>A0ABT9CGW0</accession>
<evidence type="ECO:0000313" key="2">
    <source>
        <dbReference type="EMBL" id="MDO7907884.1"/>
    </source>
</evidence>
<evidence type="ECO:0000256" key="1">
    <source>
        <dbReference type="SAM" id="Phobius"/>
    </source>
</evidence>
<proteinExistence type="predicted"/>
<dbReference type="EMBL" id="JAUQTB010000010">
    <property type="protein sequence ID" value="MDO7907884.1"/>
    <property type="molecule type" value="Genomic_DNA"/>
</dbReference>
<protein>
    <submittedName>
        <fullName evidence="2">Uncharacterized protein</fullName>
    </submittedName>
</protein>
<organism evidence="2 3">
    <name type="scientific">Paenibacillus lacisoli</name>
    <dbReference type="NCBI Taxonomy" id="3064525"/>
    <lineage>
        <taxon>Bacteria</taxon>
        <taxon>Bacillati</taxon>
        <taxon>Bacillota</taxon>
        <taxon>Bacilli</taxon>
        <taxon>Bacillales</taxon>
        <taxon>Paenibacillaceae</taxon>
        <taxon>Paenibacillus</taxon>
    </lineage>
</organism>
<sequence length="91" mass="9792">MATNSTAPSRNDNRKDKNMRGMVSVFTIISVIAAVVGIIMVLVNLNHFSDRNLGLMLGIGFIVGSIFVYSIGKWAGSIQSRREEDDGGGGF</sequence>
<keyword evidence="1" id="KW-0472">Membrane</keyword>
<reference evidence="2 3" key="1">
    <citation type="submission" date="2023-07" db="EMBL/GenBank/DDBJ databases">
        <title>Paenibacillus sp. JX-17 nov. isolated from soil.</title>
        <authorList>
            <person name="Wan Y."/>
            <person name="Liu B."/>
        </authorList>
    </citation>
    <scope>NUCLEOTIDE SEQUENCE [LARGE SCALE GENOMIC DNA]</scope>
    <source>
        <strain evidence="2 3">JX-17</strain>
    </source>
</reference>
<gene>
    <name evidence="2" type="ORF">Q5741_15840</name>
</gene>
<keyword evidence="1" id="KW-0812">Transmembrane</keyword>
<dbReference type="Proteomes" id="UP001240171">
    <property type="component" value="Unassembled WGS sequence"/>
</dbReference>
<feature type="transmembrane region" description="Helical" evidence="1">
    <location>
        <begin position="55"/>
        <end position="72"/>
    </location>
</feature>
<keyword evidence="3" id="KW-1185">Reference proteome</keyword>
<evidence type="ECO:0000313" key="3">
    <source>
        <dbReference type="Proteomes" id="UP001240171"/>
    </source>
</evidence>
<name>A0ABT9CGW0_9BACL</name>